<feature type="non-terminal residue" evidence="1">
    <location>
        <position position="1"/>
    </location>
</feature>
<organism evidence="1 2">
    <name type="scientific">Gigaspora margarita</name>
    <dbReference type="NCBI Taxonomy" id="4874"/>
    <lineage>
        <taxon>Eukaryota</taxon>
        <taxon>Fungi</taxon>
        <taxon>Fungi incertae sedis</taxon>
        <taxon>Mucoromycota</taxon>
        <taxon>Glomeromycotina</taxon>
        <taxon>Glomeromycetes</taxon>
        <taxon>Diversisporales</taxon>
        <taxon>Gigasporaceae</taxon>
        <taxon>Gigaspora</taxon>
    </lineage>
</organism>
<keyword evidence="2" id="KW-1185">Reference proteome</keyword>
<name>A0ABN7XQ97_GIGMA</name>
<gene>
    <name evidence="1" type="ORF">GMARGA_LOCUS44930</name>
</gene>
<reference evidence="1 2" key="1">
    <citation type="submission" date="2021-06" db="EMBL/GenBank/DDBJ databases">
        <authorList>
            <person name="Kallberg Y."/>
            <person name="Tangrot J."/>
            <person name="Rosling A."/>
        </authorList>
    </citation>
    <scope>NUCLEOTIDE SEQUENCE [LARGE SCALE GENOMIC DNA]</scope>
    <source>
        <strain evidence="1 2">120-4 pot B 10/14</strain>
    </source>
</reference>
<feature type="non-terminal residue" evidence="1">
    <location>
        <position position="173"/>
    </location>
</feature>
<dbReference type="EMBL" id="CAJVQB010156333">
    <property type="protein sequence ID" value="CAG8856109.1"/>
    <property type="molecule type" value="Genomic_DNA"/>
</dbReference>
<proteinExistence type="predicted"/>
<evidence type="ECO:0000313" key="1">
    <source>
        <dbReference type="EMBL" id="CAG8856109.1"/>
    </source>
</evidence>
<accession>A0ABN7XQ97</accession>
<protein>
    <submittedName>
        <fullName evidence="1">32735_t:CDS:1</fullName>
    </submittedName>
</protein>
<sequence>KITNDKLKSPEVISTAVNLSYLKKAAPKHESLWKDKYDKAREYLSNLIGDKNAEKELLDCADNYVVENSTKKVIKDKKRNSVAKVQDSTTPEKCNEAVSNQKDDGSFEISETVCKEIDVPVEKVVTEVKKDTKNEKLKSPESEPWWKTGLTVSYLNVAAPHHKKQWEDKDKKA</sequence>
<evidence type="ECO:0000313" key="2">
    <source>
        <dbReference type="Proteomes" id="UP000789901"/>
    </source>
</evidence>
<comment type="caution">
    <text evidence="1">The sequence shown here is derived from an EMBL/GenBank/DDBJ whole genome shotgun (WGS) entry which is preliminary data.</text>
</comment>
<dbReference type="Proteomes" id="UP000789901">
    <property type="component" value="Unassembled WGS sequence"/>
</dbReference>